<proteinExistence type="predicted"/>
<evidence type="ECO:0000313" key="1">
    <source>
        <dbReference type="EMBL" id="MDW7547137.1"/>
    </source>
</evidence>
<protein>
    <recommendedName>
        <fullName evidence="3">TetR family transcriptional regulator</fullName>
    </recommendedName>
</protein>
<sequence length="38" mass="4522">MTEPAVIYHFKNKVGLLIAVLEHRDREDMATFCPFSWR</sequence>
<dbReference type="AlphaFoldDB" id="A0AAW9CHR1"/>
<evidence type="ECO:0000313" key="2">
    <source>
        <dbReference type="Proteomes" id="UP001272183"/>
    </source>
</evidence>
<gene>
    <name evidence="1" type="ORF">SCX10_10035</name>
</gene>
<dbReference type="Gene3D" id="1.10.357.10">
    <property type="entry name" value="Tetracycline Repressor, domain 2"/>
    <property type="match status" value="1"/>
</dbReference>
<dbReference type="EMBL" id="JAWUDL010000026">
    <property type="protein sequence ID" value="MDW7547137.1"/>
    <property type="molecule type" value="Genomic_DNA"/>
</dbReference>
<accession>A0AAW9CHR1</accession>
<dbReference type="Proteomes" id="UP001272183">
    <property type="component" value="Unassembled WGS sequence"/>
</dbReference>
<evidence type="ECO:0008006" key="3">
    <source>
        <dbReference type="Google" id="ProtNLM"/>
    </source>
</evidence>
<name>A0AAW9CHR1_BIFLN</name>
<reference evidence="1" key="1">
    <citation type="submission" date="2023-10" db="EMBL/GenBank/DDBJ databases">
        <title>Supernatant from a Refined Defined Microbial Community Protects Mice from Clostridioides difficile Infection.</title>
        <authorList>
            <person name="Douchant K."/>
            <person name="He S.-M."/>
            <person name="Noordhof C."/>
            <person name="Greenlaw J."/>
            <person name="Schroeter K."/>
            <person name="Vancuren S.J."/>
            <person name="Sjaarda C."/>
            <person name="Allen-Vercoe E."/>
            <person name="Gloor G.B."/>
            <person name="Vanner S.J."/>
            <person name="Petrof E.O."/>
            <person name="Sheth P.M."/>
            <person name="Guzman M."/>
        </authorList>
    </citation>
    <scope>NUCLEOTIDE SEQUENCE</scope>
    <source>
        <strain evidence="1">16-6-I_4_FM</strain>
    </source>
</reference>
<dbReference type="RefSeq" id="WP_115784262.1">
    <property type="nucleotide sequence ID" value="NZ_AP022868.1"/>
</dbReference>
<organism evidence="1 2">
    <name type="scientific">Bifidobacterium longum</name>
    <dbReference type="NCBI Taxonomy" id="216816"/>
    <lineage>
        <taxon>Bacteria</taxon>
        <taxon>Bacillati</taxon>
        <taxon>Actinomycetota</taxon>
        <taxon>Actinomycetes</taxon>
        <taxon>Bifidobacteriales</taxon>
        <taxon>Bifidobacteriaceae</taxon>
        <taxon>Bifidobacterium</taxon>
    </lineage>
</organism>
<comment type="caution">
    <text evidence="1">The sequence shown here is derived from an EMBL/GenBank/DDBJ whole genome shotgun (WGS) entry which is preliminary data.</text>
</comment>